<keyword evidence="3" id="KW-1185">Reference proteome</keyword>
<feature type="compositionally biased region" description="Low complexity" evidence="1">
    <location>
        <begin position="295"/>
        <end position="307"/>
    </location>
</feature>
<feature type="compositionally biased region" description="Polar residues" evidence="1">
    <location>
        <begin position="431"/>
        <end position="445"/>
    </location>
</feature>
<reference evidence="2" key="1">
    <citation type="submission" date="2022-11" db="EMBL/GenBank/DDBJ databases">
        <title>Centuries of genome instability and evolution in soft-shell clam transmissible cancer (bioRxiv).</title>
        <authorList>
            <person name="Hart S.F.M."/>
            <person name="Yonemitsu M.A."/>
            <person name="Giersch R.M."/>
            <person name="Beal B.F."/>
            <person name="Arriagada G."/>
            <person name="Davis B.W."/>
            <person name="Ostrander E.A."/>
            <person name="Goff S.P."/>
            <person name="Metzger M.J."/>
        </authorList>
    </citation>
    <scope>NUCLEOTIDE SEQUENCE</scope>
    <source>
        <strain evidence="2">MELC-2E11</strain>
        <tissue evidence="2">Siphon/mantle</tissue>
    </source>
</reference>
<feature type="region of interest" description="Disordered" evidence="1">
    <location>
        <begin position="284"/>
        <end position="524"/>
    </location>
</feature>
<feature type="compositionally biased region" description="Polar residues" evidence="1">
    <location>
        <begin position="409"/>
        <end position="420"/>
    </location>
</feature>
<feature type="region of interest" description="Disordered" evidence="1">
    <location>
        <begin position="134"/>
        <end position="176"/>
    </location>
</feature>
<feature type="region of interest" description="Disordered" evidence="1">
    <location>
        <begin position="631"/>
        <end position="799"/>
    </location>
</feature>
<feature type="compositionally biased region" description="Polar residues" evidence="1">
    <location>
        <begin position="308"/>
        <end position="341"/>
    </location>
</feature>
<feature type="compositionally biased region" description="Basic and acidic residues" evidence="1">
    <location>
        <begin position="631"/>
        <end position="642"/>
    </location>
</feature>
<feature type="compositionally biased region" description="Low complexity" evidence="1">
    <location>
        <begin position="147"/>
        <end position="161"/>
    </location>
</feature>
<name>A0ABY7D884_MYAAR</name>
<feature type="region of interest" description="Disordered" evidence="1">
    <location>
        <begin position="73"/>
        <end position="93"/>
    </location>
</feature>
<feature type="compositionally biased region" description="Low complexity" evidence="1">
    <location>
        <begin position="716"/>
        <end position="728"/>
    </location>
</feature>
<feature type="compositionally biased region" description="Polar residues" evidence="1">
    <location>
        <begin position="459"/>
        <end position="468"/>
    </location>
</feature>
<feature type="region of interest" description="Disordered" evidence="1">
    <location>
        <begin position="545"/>
        <end position="579"/>
    </location>
</feature>
<feature type="compositionally biased region" description="Pro residues" evidence="1">
    <location>
        <begin position="785"/>
        <end position="799"/>
    </location>
</feature>
<dbReference type="EMBL" id="CP111012">
    <property type="protein sequence ID" value="WAQ93886.1"/>
    <property type="molecule type" value="Genomic_DNA"/>
</dbReference>
<sequence length="799" mass="86342">MGIRIAKYGKQLLTNYQKLQQEIACWDTHESHGNLTSQDQPVVLLNEQGDLHDSRLSMPVSPARHSIVNVKNSSVTESGHSHKGVSLQSDKVDHKHLERKSSLTGAQISEPLRLEKGPVKRVSFSTTHRVIDDHGAELHPIRHRDSITSASTDSSEDSNSSGEGRMAAQRASKLRPKLPVTTGTTKQISEMVQTSMDGSSIGSMDSSLDDWKPGVTSPVLKEMSERRRSAPVCLSNEGYSERKSDYQTRDHMSYARTLSHEAQSPTCSYTSDIYTGHTNVMSPPVVQKGVKSHSRGSSLSSVDSSDSYQGFMSPLSTDNGPHESQNWDQSQYGLKHQTSVQPKPGPPVAQKPASIRKGRPQSGPALGPLEKGHKRNSSRSSLESVEESFEGHRGPIPVSSPVPPRASHTRSLSQPSNTVASHFPGGIEMSGSASQPNTPSVSMSSPHHHYPLPGFDNHSVPNRNNSSPARLADEGQNCFPFPEHATKGPVSTPASNFQPPHPSSPLPSIGCMSPRLSSHRVSGPKHVAPPVVPCTPPAVPCTPPTPPVLVPPTPRNPSTSAKTHKKRPSGGNIVVNGSDASSAQHDIAFSPKSNNNMCIDKHITDMHVQSDEKDYASLPFMAELNQHMTRSHDHPYVNEKSKVPPNVLPKPHDPKLNGNYSGLTMNHSQEVYGQCMSPPPPNLNSSNQHTVSSNQNAGKKIGPPPPPRRSETTKLSSSCSSMKSSQDSAAVFVDDVPNDIDSDPVYENYEGLLDVNELPPPPPELLADSGDENTQGEAVETPRVGRPPPPPPPRRTNIT</sequence>
<proteinExistence type="predicted"/>
<accession>A0ABY7D884</accession>
<organism evidence="2 3">
    <name type="scientific">Mya arenaria</name>
    <name type="common">Soft-shell clam</name>
    <dbReference type="NCBI Taxonomy" id="6604"/>
    <lineage>
        <taxon>Eukaryota</taxon>
        <taxon>Metazoa</taxon>
        <taxon>Spiralia</taxon>
        <taxon>Lophotrochozoa</taxon>
        <taxon>Mollusca</taxon>
        <taxon>Bivalvia</taxon>
        <taxon>Autobranchia</taxon>
        <taxon>Heteroconchia</taxon>
        <taxon>Euheterodonta</taxon>
        <taxon>Imparidentia</taxon>
        <taxon>Neoheterodontei</taxon>
        <taxon>Myida</taxon>
        <taxon>Myoidea</taxon>
        <taxon>Myidae</taxon>
        <taxon>Mya</taxon>
    </lineage>
</organism>
<dbReference type="Proteomes" id="UP001164746">
    <property type="component" value="Chromosome 1"/>
</dbReference>
<feature type="compositionally biased region" description="Polar residues" evidence="1">
    <location>
        <begin position="688"/>
        <end position="697"/>
    </location>
</feature>
<protein>
    <submittedName>
        <fullName evidence="2">Uncharacterized protein</fullName>
    </submittedName>
</protein>
<evidence type="ECO:0000313" key="2">
    <source>
        <dbReference type="EMBL" id="WAQ93886.1"/>
    </source>
</evidence>
<feature type="compositionally biased region" description="Basic and acidic residues" evidence="1">
    <location>
        <begin position="134"/>
        <end position="146"/>
    </location>
</feature>
<gene>
    <name evidence="2" type="ORF">MAR_006357</name>
</gene>
<feature type="compositionally biased region" description="Pro residues" evidence="1">
    <location>
        <begin position="545"/>
        <end position="555"/>
    </location>
</feature>
<evidence type="ECO:0000313" key="3">
    <source>
        <dbReference type="Proteomes" id="UP001164746"/>
    </source>
</evidence>
<feature type="compositionally biased region" description="Polar residues" evidence="1">
    <location>
        <begin position="658"/>
        <end position="671"/>
    </location>
</feature>
<evidence type="ECO:0000256" key="1">
    <source>
        <dbReference type="SAM" id="MobiDB-lite"/>
    </source>
</evidence>